<sequence length="718" mass="77193">MQKIAGLYIAILFTLFLNTSYVMADSFTFPNWQTVQSSANAPNWFADALAAGAPLNSASTANDFFAAVVAYVNSDPTHIAAGATASITSAWMVCLNWVTLSVVPPPPPPAITSSSSSIIPPPPPPLPPPPPPPVITSSSSSDSCSYIADYSPLWSDCSINSNWTTNGSINCSQTSTWQANITTANWSCTTTYVDGVPSGTSCDGGCPWNASQPASVTETKTVNLHLNSSVYSTCNNSVYANNSDTCTVSVNVVAGTNQNKGITGWGGHNVLSNIADTSNIRANRIDPSQPGNALNFSSVSSPGIPSSTSNNFTVNINNIKSVSPFASNAGKISFNLGWTSMELSNIPYSFNKPFVGTLWIVGGDTLNVWTEQTAEVKIVKQSTINPSYTIHTFASTLNPVDTANFILQNKNSEIGLTSTPQVNFTLNYKGTASISKTTLRADPQIYYSLGGVNVWYYISQTELPTDRYLDTGISEFLWVRVVGQIQGQGKQVITGQIKNFSDISLFDIRSSVKKNITEMTRGMKSGDILSGVKYIEWNTTISGDQSYELLVVRNGNVMISDNLNTAGKKLGIIAIRDDQSRTDLGNVYVKNTVTKIQAYICADGGFMSADSNGNPYTQNTVARTNALKTQLILKGLLLTRNTIGWAIGDSGSYILPGGSKTSDIDKTIMYDLNYIRRGYSGWDKNGNGALDTGEYKDPFVIIYDTAIQNNPPKAFSVK</sequence>
<dbReference type="PROSITE" id="PS00018">
    <property type="entry name" value="EF_HAND_1"/>
    <property type="match status" value="1"/>
</dbReference>
<protein>
    <submittedName>
        <fullName evidence="3">Uncharacterized protein</fullName>
    </submittedName>
</protein>
<accession>K1XH12</accession>
<dbReference type="EMBL" id="AMFJ01034350">
    <property type="protein sequence ID" value="EKD29580.1"/>
    <property type="molecule type" value="Genomic_DNA"/>
</dbReference>
<dbReference type="SUPFAM" id="SSF101447">
    <property type="entry name" value="Formin homology 2 domain (FH2 domain)"/>
    <property type="match status" value="1"/>
</dbReference>
<keyword evidence="2" id="KW-0732">Signal</keyword>
<evidence type="ECO:0000256" key="2">
    <source>
        <dbReference type="SAM" id="SignalP"/>
    </source>
</evidence>
<evidence type="ECO:0000313" key="3">
    <source>
        <dbReference type="EMBL" id="EKD29580.1"/>
    </source>
</evidence>
<proteinExistence type="predicted"/>
<dbReference type="InterPro" id="IPR018247">
    <property type="entry name" value="EF_Hand_1_Ca_BS"/>
</dbReference>
<gene>
    <name evidence="3" type="ORF">ACD_78C00350G0002</name>
</gene>
<evidence type="ECO:0000256" key="1">
    <source>
        <dbReference type="SAM" id="MobiDB-lite"/>
    </source>
</evidence>
<comment type="caution">
    <text evidence="3">The sequence shown here is derived from an EMBL/GenBank/DDBJ whole genome shotgun (WGS) entry which is preliminary data.</text>
</comment>
<name>K1XH12_9BACT</name>
<feature type="chain" id="PRO_5022669847" evidence="2">
    <location>
        <begin position="25"/>
        <end position="718"/>
    </location>
</feature>
<feature type="region of interest" description="Disordered" evidence="1">
    <location>
        <begin position="111"/>
        <end position="140"/>
    </location>
</feature>
<dbReference type="AlphaFoldDB" id="K1XH12"/>
<feature type="compositionally biased region" description="Pro residues" evidence="1">
    <location>
        <begin position="119"/>
        <end position="134"/>
    </location>
</feature>
<reference evidence="3" key="1">
    <citation type="journal article" date="2012" name="Science">
        <title>Fermentation, hydrogen, and sulfur metabolism in multiple uncultivated bacterial phyla.</title>
        <authorList>
            <person name="Wrighton K.C."/>
            <person name="Thomas B.C."/>
            <person name="Sharon I."/>
            <person name="Miller C.S."/>
            <person name="Castelle C.J."/>
            <person name="VerBerkmoes N.C."/>
            <person name="Wilkins M.J."/>
            <person name="Hettich R.L."/>
            <person name="Lipton M.S."/>
            <person name="Williams K.H."/>
            <person name="Long P.E."/>
            <person name="Banfield J.F."/>
        </authorList>
    </citation>
    <scope>NUCLEOTIDE SEQUENCE [LARGE SCALE GENOMIC DNA]</scope>
</reference>
<organism evidence="3">
    <name type="scientific">uncultured bacterium</name>
    <name type="common">gcode 4</name>
    <dbReference type="NCBI Taxonomy" id="1234023"/>
    <lineage>
        <taxon>Bacteria</taxon>
        <taxon>environmental samples</taxon>
    </lineage>
</organism>
<feature type="signal peptide" evidence="2">
    <location>
        <begin position="1"/>
        <end position="24"/>
    </location>
</feature>